<dbReference type="EMBL" id="FNHL01000009">
    <property type="protein sequence ID" value="SDN28962.1"/>
    <property type="molecule type" value="Genomic_DNA"/>
</dbReference>
<protein>
    <recommendedName>
        <fullName evidence="4">Yip1 domain-containing protein</fullName>
    </recommendedName>
</protein>
<feature type="transmembrane region" description="Helical" evidence="1">
    <location>
        <begin position="45"/>
        <end position="68"/>
    </location>
</feature>
<keyword evidence="1" id="KW-0472">Membrane</keyword>
<evidence type="ECO:0000313" key="3">
    <source>
        <dbReference type="Proteomes" id="UP000199451"/>
    </source>
</evidence>
<dbReference type="STRING" id="660521.SAMN04487949_3843"/>
<evidence type="ECO:0000313" key="2">
    <source>
        <dbReference type="EMBL" id="SDN28962.1"/>
    </source>
</evidence>
<keyword evidence="1" id="KW-1133">Transmembrane helix</keyword>
<feature type="transmembrane region" description="Helical" evidence="1">
    <location>
        <begin position="235"/>
        <end position="256"/>
    </location>
</feature>
<dbReference type="RefSeq" id="WP_139173401.1">
    <property type="nucleotide sequence ID" value="NZ_FNHL01000009.1"/>
</dbReference>
<name>A0A1H0A594_9EURY</name>
<reference evidence="3" key="1">
    <citation type="submission" date="2016-10" db="EMBL/GenBank/DDBJ databases">
        <authorList>
            <person name="Varghese N."/>
            <person name="Submissions S."/>
        </authorList>
    </citation>
    <scope>NUCLEOTIDE SEQUENCE [LARGE SCALE GENOMIC DNA]</scope>
    <source>
        <strain evidence="3">CGMCC 1.10119</strain>
    </source>
</reference>
<dbReference type="AlphaFoldDB" id="A0A1H0A594"/>
<feature type="transmembrane region" description="Helical" evidence="1">
    <location>
        <begin position="198"/>
        <end position="215"/>
    </location>
</feature>
<evidence type="ECO:0008006" key="4">
    <source>
        <dbReference type="Google" id="ProtNLM"/>
    </source>
</evidence>
<evidence type="ECO:0000256" key="1">
    <source>
        <dbReference type="SAM" id="Phobius"/>
    </source>
</evidence>
<feature type="transmembrane region" description="Helical" evidence="1">
    <location>
        <begin position="97"/>
        <end position="118"/>
    </location>
</feature>
<keyword evidence="3" id="KW-1185">Reference proteome</keyword>
<organism evidence="2 3">
    <name type="scientific">Halogranum gelatinilyticum</name>
    <dbReference type="NCBI Taxonomy" id="660521"/>
    <lineage>
        <taxon>Archaea</taxon>
        <taxon>Methanobacteriati</taxon>
        <taxon>Methanobacteriota</taxon>
        <taxon>Stenosarchaea group</taxon>
        <taxon>Halobacteria</taxon>
        <taxon>Halobacteriales</taxon>
        <taxon>Haloferacaceae</taxon>
    </lineage>
</organism>
<keyword evidence="1" id="KW-0812">Transmembrane</keyword>
<accession>A0A1H0A594</accession>
<gene>
    <name evidence="2" type="ORF">SAMN04487949_3843</name>
</gene>
<dbReference type="OrthoDB" id="204725at2157"/>
<sequence>MSHTIGNAIRGLYNAVFRPARLVTAHRQYTEGSLDTQLRQSRKLLTVYLVNLALYAGPLTLAGIGIGATVPEWLTPVVGAEPSTAVLLLGGFLENSLYLFGVTVATLFGIHFALLVTLQSRGFLRTAYSIVYSTSVYLAAIFTVVWYLTTADGVENARTFVINLQVEFIYRVIDLLGAGISFGVARPETLVPAGFSEVGGYALVALAVLLLYYLYSLYLGTRLNHDAGRFEGVVVLLVVLSLPVLYVVGSIAITMIQ</sequence>
<feature type="transmembrane region" description="Helical" evidence="1">
    <location>
        <begin position="130"/>
        <end position="148"/>
    </location>
</feature>
<proteinExistence type="predicted"/>
<dbReference type="Proteomes" id="UP000199451">
    <property type="component" value="Unassembled WGS sequence"/>
</dbReference>